<protein>
    <submittedName>
        <fullName evidence="1">Uncharacterized protein</fullName>
    </submittedName>
</protein>
<organism evidence="1 2">
    <name type="scientific">Haliangium ochraceum (strain DSM 14365 / JCM 11303 / SMP-2)</name>
    <dbReference type="NCBI Taxonomy" id="502025"/>
    <lineage>
        <taxon>Bacteria</taxon>
        <taxon>Pseudomonadati</taxon>
        <taxon>Myxococcota</taxon>
        <taxon>Polyangia</taxon>
        <taxon>Haliangiales</taxon>
        <taxon>Kofleriaceae</taxon>
        <taxon>Haliangium</taxon>
    </lineage>
</organism>
<dbReference type="STRING" id="502025.Hoch_6771"/>
<gene>
    <name evidence="1" type="ordered locus">Hoch_6771</name>
</gene>
<dbReference type="EMBL" id="CP001804">
    <property type="protein sequence ID" value="ACY19235.1"/>
    <property type="molecule type" value="Genomic_DNA"/>
</dbReference>
<dbReference type="RefSeq" id="WP_012831827.1">
    <property type="nucleotide sequence ID" value="NC_013440.1"/>
</dbReference>
<dbReference type="OrthoDB" id="9802707at2"/>
<dbReference type="HOGENOM" id="CLU_159855_0_0_7"/>
<sequence>MAESIEELTYDYEEDGRLVRRELKREVLSKGAWSTIMFLYEELDRKTDEWRAPKVAIVRYKKWQGTYRKQSNFNISSEKQARQIITALEGWYSESAGDDAE</sequence>
<dbReference type="KEGG" id="hoh:Hoch_6771"/>
<evidence type="ECO:0000313" key="2">
    <source>
        <dbReference type="Proteomes" id="UP000001880"/>
    </source>
</evidence>
<proteinExistence type="predicted"/>
<name>D0LUB2_HALO1</name>
<accession>D0LUB2</accession>
<dbReference type="Proteomes" id="UP000001880">
    <property type="component" value="Chromosome"/>
</dbReference>
<dbReference type="AlphaFoldDB" id="D0LUB2"/>
<evidence type="ECO:0000313" key="1">
    <source>
        <dbReference type="EMBL" id="ACY19235.1"/>
    </source>
</evidence>
<dbReference type="eggNOG" id="ENOG5032S1K">
    <property type="taxonomic scope" value="Bacteria"/>
</dbReference>
<keyword evidence="2" id="KW-1185">Reference proteome</keyword>
<reference evidence="1 2" key="1">
    <citation type="journal article" date="2010" name="Stand. Genomic Sci.">
        <title>Complete genome sequence of Haliangium ochraceum type strain (SMP-2).</title>
        <authorList>
            <consortium name="US DOE Joint Genome Institute (JGI-PGF)"/>
            <person name="Ivanova N."/>
            <person name="Daum C."/>
            <person name="Lang E."/>
            <person name="Abt B."/>
            <person name="Kopitz M."/>
            <person name="Saunders E."/>
            <person name="Lapidus A."/>
            <person name="Lucas S."/>
            <person name="Glavina Del Rio T."/>
            <person name="Nolan M."/>
            <person name="Tice H."/>
            <person name="Copeland A."/>
            <person name="Cheng J.F."/>
            <person name="Chen F."/>
            <person name="Bruce D."/>
            <person name="Goodwin L."/>
            <person name="Pitluck S."/>
            <person name="Mavromatis K."/>
            <person name="Pati A."/>
            <person name="Mikhailova N."/>
            <person name="Chen A."/>
            <person name="Palaniappan K."/>
            <person name="Land M."/>
            <person name="Hauser L."/>
            <person name="Chang Y.J."/>
            <person name="Jeffries C.D."/>
            <person name="Detter J.C."/>
            <person name="Brettin T."/>
            <person name="Rohde M."/>
            <person name="Goker M."/>
            <person name="Bristow J."/>
            <person name="Markowitz V."/>
            <person name="Eisen J.A."/>
            <person name="Hugenholtz P."/>
            <person name="Kyrpides N.C."/>
            <person name="Klenk H.P."/>
        </authorList>
    </citation>
    <scope>NUCLEOTIDE SEQUENCE [LARGE SCALE GENOMIC DNA]</scope>
    <source>
        <strain evidence="2">DSM 14365 / CIP 107738 / JCM 11303 / AJ 13395 / SMP-2</strain>
    </source>
</reference>